<dbReference type="Pfam" id="PF01636">
    <property type="entry name" value="APH"/>
    <property type="match status" value="1"/>
</dbReference>
<reference evidence="2" key="1">
    <citation type="journal article" date="2020" name="bioRxiv">
        <title>Historical genomics reveals the evolutionary mechanisms behind multiple outbreaks of the host-specific coffee wilt pathogen Fusarium xylarioides.</title>
        <authorList>
            <person name="Peck D."/>
            <person name="Nowell R.W."/>
            <person name="Flood J."/>
            <person name="Ryan M.J."/>
            <person name="Barraclough T.G."/>
        </authorList>
    </citation>
    <scope>NUCLEOTIDE SEQUENCE</scope>
    <source>
        <strain evidence="2">IMI 127659i</strain>
    </source>
</reference>
<keyword evidence="3" id="KW-1185">Reference proteome</keyword>
<accession>A0A9P7HV32</accession>
<evidence type="ECO:0000259" key="1">
    <source>
        <dbReference type="Pfam" id="PF01636"/>
    </source>
</evidence>
<dbReference type="OrthoDB" id="3645574at2759"/>
<dbReference type="Proteomes" id="UP000750502">
    <property type="component" value="Unassembled WGS sequence"/>
</dbReference>
<evidence type="ECO:0000313" key="2">
    <source>
        <dbReference type="EMBL" id="KAG5762678.1"/>
    </source>
</evidence>
<protein>
    <recommendedName>
        <fullName evidence="1">Aminoglycoside phosphotransferase domain-containing protein</fullName>
    </recommendedName>
</protein>
<dbReference type="AlphaFoldDB" id="A0A9P7HV32"/>
<sequence length="515" mass="59270">MSDTLPLLKGKISLQDALGEDIDIVQELSYPEKRLQFWLHLFTQRQYIAELASRHLNVRLSDIRLGEVEDWIHGSFNACIPIHIISQSARASGLPPRAIIRFPLPYKVGEASCPGNVDEKLRCEAATYIWLQQNCPDVPIPRLFGFGLPGRKSFTTVEREPYYKQVIWHIRRAVMRLFGSALTPYVSHNRCHLIDDGYLVLEHVDDGKMLSESWETGRHDVKRRANLFGHLSRIMLRLAKLPLPRIGSWTIDDRGVLKLTNRPLTLFLYQLENADIPTELPRDRTYGSSVPYLFDLINCHDNRMRHQPNSIHHQHDGETQLGALTAMRALLPKLIGTQSREGPFAFCLTDLHQSNIFIDDDWRITNIIDLEWACSRPVEMLGPPAWLSSRSIEEIAFHFDEFTALHDEFVDTMGEQEMALDGTNVHTELMRASWASGSYWYGRALDSPTALLALYVDHIQPRFAEFNGSAWEEFSRLLMRLWDVDSLQFVSAKVQEQEQYADQLRAMFAPCTREE</sequence>
<proteinExistence type="predicted"/>
<dbReference type="InterPro" id="IPR051678">
    <property type="entry name" value="AGP_Transferase"/>
</dbReference>
<gene>
    <name evidence="2" type="ORF">H9Q72_009216</name>
</gene>
<dbReference type="SUPFAM" id="SSF56112">
    <property type="entry name" value="Protein kinase-like (PK-like)"/>
    <property type="match status" value="1"/>
</dbReference>
<dbReference type="InterPro" id="IPR002575">
    <property type="entry name" value="Aminoglycoside_PTrfase"/>
</dbReference>
<feature type="domain" description="Aminoglycoside phosphotransferase" evidence="1">
    <location>
        <begin position="303"/>
        <end position="376"/>
    </location>
</feature>
<dbReference type="PANTHER" id="PTHR21310:SF37">
    <property type="entry name" value="AMINOGLYCOSIDE PHOSPHOTRANSFERASE DOMAIN-CONTAINING PROTEIN"/>
    <property type="match status" value="1"/>
</dbReference>
<name>A0A9P7HV32_9HYPO</name>
<organism evidence="2 3">
    <name type="scientific">Fusarium xylarioides</name>
    <dbReference type="NCBI Taxonomy" id="221167"/>
    <lineage>
        <taxon>Eukaryota</taxon>
        <taxon>Fungi</taxon>
        <taxon>Dikarya</taxon>
        <taxon>Ascomycota</taxon>
        <taxon>Pezizomycotina</taxon>
        <taxon>Sordariomycetes</taxon>
        <taxon>Hypocreomycetidae</taxon>
        <taxon>Hypocreales</taxon>
        <taxon>Nectriaceae</taxon>
        <taxon>Fusarium</taxon>
        <taxon>Fusarium fujikuroi species complex</taxon>
    </lineage>
</organism>
<reference evidence="2" key="2">
    <citation type="submission" date="2020-10" db="EMBL/GenBank/DDBJ databases">
        <authorList>
            <person name="Peck L.D."/>
            <person name="Nowell R.W."/>
            <person name="Flood J."/>
            <person name="Ryan M.J."/>
            <person name="Barraclough T.G."/>
        </authorList>
    </citation>
    <scope>NUCLEOTIDE SEQUENCE</scope>
    <source>
        <strain evidence="2">IMI 127659i</strain>
    </source>
</reference>
<dbReference type="InterPro" id="IPR011009">
    <property type="entry name" value="Kinase-like_dom_sf"/>
</dbReference>
<evidence type="ECO:0000313" key="3">
    <source>
        <dbReference type="Proteomes" id="UP000750502"/>
    </source>
</evidence>
<dbReference type="PANTHER" id="PTHR21310">
    <property type="entry name" value="AMINOGLYCOSIDE PHOSPHOTRANSFERASE-RELATED-RELATED"/>
    <property type="match status" value="1"/>
</dbReference>
<dbReference type="EMBL" id="JADFTT010000357">
    <property type="protein sequence ID" value="KAG5762678.1"/>
    <property type="molecule type" value="Genomic_DNA"/>
</dbReference>
<comment type="caution">
    <text evidence="2">The sequence shown here is derived from an EMBL/GenBank/DDBJ whole genome shotgun (WGS) entry which is preliminary data.</text>
</comment>